<feature type="domain" description="Glycosyltransferase subfamily 4-like N-terminal" evidence="4">
    <location>
        <begin position="20"/>
        <end position="183"/>
    </location>
</feature>
<reference evidence="5" key="1">
    <citation type="submission" date="2024-05" db="EMBL/GenBank/DDBJ databases">
        <title>Planctomycetes of the genus Singulisphaera possess chitinolytic capabilities.</title>
        <authorList>
            <person name="Ivanova A."/>
        </authorList>
    </citation>
    <scope>NUCLEOTIDE SEQUENCE</scope>
    <source>
        <strain evidence="5">Ch08T</strain>
        <plasmid evidence="5">pSnCh</plasmid>
    </source>
</reference>
<organism evidence="5">
    <name type="scientific">Singulisphaera sp. Ch08</name>
    <dbReference type="NCBI Taxonomy" id="3120278"/>
    <lineage>
        <taxon>Bacteria</taxon>
        <taxon>Pseudomonadati</taxon>
        <taxon>Planctomycetota</taxon>
        <taxon>Planctomycetia</taxon>
        <taxon>Isosphaerales</taxon>
        <taxon>Isosphaeraceae</taxon>
        <taxon>Singulisphaera</taxon>
    </lineage>
</organism>
<keyword evidence="2 5" id="KW-0808">Transferase</keyword>
<evidence type="ECO:0000259" key="3">
    <source>
        <dbReference type="Pfam" id="PF00534"/>
    </source>
</evidence>
<evidence type="ECO:0000256" key="1">
    <source>
        <dbReference type="ARBA" id="ARBA00022676"/>
    </source>
</evidence>
<dbReference type="RefSeq" id="WP_406701333.1">
    <property type="nucleotide sequence ID" value="NZ_CP155448.1"/>
</dbReference>
<gene>
    <name evidence="5" type="ORF">V5E97_40045</name>
</gene>
<dbReference type="PANTHER" id="PTHR12526">
    <property type="entry name" value="GLYCOSYLTRANSFERASE"/>
    <property type="match status" value="1"/>
</dbReference>
<evidence type="ECO:0000313" key="5">
    <source>
        <dbReference type="EMBL" id="XBH08462.1"/>
    </source>
</evidence>
<dbReference type="Pfam" id="PF13439">
    <property type="entry name" value="Glyco_transf_4"/>
    <property type="match status" value="1"/>
</dbReference>
<dbReference type="InterPro" id="IPR001296">
    <property type="entry name" value="Glyco_trans_1"/>
</dbReference>
<dbReference type="SUPFAM" id="SSF53756">
    <property type="entry name" value="UDP-Glycosyltransferase/glycogen phosphorylase"/>
    <property type="match status" value="1"/>
</dbReference>
<accession>A0AAU7CU68</accession>
<dbReference type="InterPro" id="IPR028098">
    <property type="entry name" value="Glyco_trans_4-like_N"/>
</dbReference>
<dbReference type="Gene3D" id="3.40.50.2000">
    <property type="entry name" value="Glycogen Phosphorylase B"/>
    <property type="match status" value="2"/>
</dbReference>
<evidence type="ECO:0000259" key="4">
    <source>
        <dbReference type="Pfam" id="PF13439"/>
    </source>
</evidence>
<protein>
    <submittedName>
        <fullName evidence="5">Glycosyltransferase family 4 protein</fullName>
        <ecNumber evidence="5">2.4.-.-</ecNumber>
    </submittedName>
</protein>
<name>A0AAU7CU68_9BACT</name>
<dbReference type="PANTHER" id="PTHR12526:SF510">
    <property type="entry name" value="D-INOSITOL 3-PHOSPHATE GLYCOSYLTRANSFERASE"/>
    <property type="match status" value="1"/>
</dbReference>
<keyword evidence="5" id="KW-0614">Plasmid</keyword>
<dbReference type="CDD" id="cd03801">
    <property type="entry name" value="GT4_PimA-like"/>
    <property type="match status" value="1"/>
</dbReference>
<proteinExistence type="predicted"/>
<geneLocation type="plasmid" evidence="5">
    <name>pSnCh</name>
</geneLocation>
<dbReference type="GO" id="GO:0016757">
    <property type="term" value="F:glycosyltransferase activity"/>
    <property type="evidence" value="ECO:0007669"/>
    <property type="project" value="UniProtKB-KW"/>
</dbReference>
<keyword evidence="1 5" id="KW-0328">Glycosyltransferase</keyword>
<dbReference type="EMBL" id="CP155448">
    <property type="protein sequence ID" value="XBH08462.1"/>
    <property type="molecule type" value="Genomic_DNA"/>
</dbReference>
<sequence length="384" mass="43165">MVRVNPKSFLLVSGDFVKTGGMDRANYALAAHLADKGHDVHLVAYRAGDELVRQPNLKLHRVRKPLGSYLLGHPVMGRAGRALAKRIGEAGGRVVVNGGNCRWGDVNWLHHLNVLDLPNASGSLGRRFHRRLSYWLFSRADRAALKMARIVVTTCERNKQDLVNWLGINPDRVRVVYYGTDPEVFRPAAEGEREALRTKFGWPLDRPLLAFVGALGDRRKGFDTLFHAWEILCRDSRWQADLVVAGTGAELDAWKERAETAGIASRIRFLGFRRDVPDIFRACDAHVLPSRYEGYSLVTQEALCCGRPAFITRTAGIAERFPAELQDLLIPDPDNAVDLADRLRHWFANSDQFARPLASFSEQLRSSTWDQMAERFLAIVEEAG</sequence>
<dbReference type="Pfam" id="PF00534">
    <property type="entry name" value="Glycos_transf_1"/>
    <property type="match status" value="1"/>
</dbReference>
<feature type="domain" description="Glycosyl transferase family 1" evidence="3">
    <location>
        <begin position="193"/>
        <end position="351"/>
    </location>
</feature>
<dbReference type="AlphaFoldDB" id="A0AAU7CU68"/>
<dbReference type="EC" id="2.4.-.-" evidence="5"/>
<evidence type="ECO:0000256" key="2">
    <source>
        <dbReference type="ARBA" id="ARBA00022679"/>
    </source>
</evidence>